<reference evidence="3" key="1">
    <citation type="submission" date="2021-02" db="EMBL/GenBank/DDBJ databases">
        <authorList>
            <person name="Nowell W R."/>
        </authorList>
    </citation>
    <scope>NUCLEOTIDE SEQUENCE</scope>
</reference>
<dbReference type="Proteomes" id="UP000663852">
    <property type="component" value="Unassembled WGS sequence"/>
</dbReference>
<protein>
    <recommendedName>
        <fullName evidence="2">DUF6973 domain-containing protein</fullName>
    </recommendedName>
</protein>
<keyword evidence="5" id="KW-1185">Reference proteome</keyword>
<organism evidence="3 6">
    <name type="scientific">Adineta ricciae</name>
    <name type="common">Rotifer</name>
    <dbReference type="NCBI Taxonomy" id="249248"/>
    <lineage>
        <taxon>Eukaryota</taxon>
        <taxon>Metazoa</taxon>
        <taxon>Spiralia</taxon>
        <taxon>Gnathifera</taxon>
        <taxon>Rotifera</taxon>
        <taxon>Eurotatoria</taxon>
        <taxon>Bdelloidea</taxon>
        <taxon>Adinetida</taxon>
        <taxon>Adinetidae</taxon>
        <taxon>Adineta</taxon>
    </lineage>
</organism>
<proteinExistence type="predicted"/>
<dbReference type="OrthoDB" id="9991842at2759"/>
<evidence type="ECO:0000313" key="3">
    <source>
        <dbReference type="EMBL" id="CAF1328615.1"/>
    </source>
</evidence>
<keyword evidence="1" id="KW-0732">Signal</keyword>
<feature type="chain" id="PRO_5036227448" description="DUF6973 domain-containing protein" evidence="1">
    <location>
        <begin position="18"/>
        <end position="159"/>
    </location>
</feature>
<evidence type="ECO:0000256" key="1">
    <source>
        <dbReference type="SAM" id="SignalP"/>
    </source>
</evidence>
<accession>A0A815FNB6</accession>
<dbReference type="EMBL" id="CAJNOJ010000242">
    <property type="protein sequence ID" value="CAF1328615.1"/>
    <property type="molecule type" value="Genomic_DNA"/>
</dbReference>
<evidence type="ECO:0000259" key="2">
    <source>
        <dbReference type="Pfam" id="PF22322"/>
    </source>
</evidence>
<sequence length="159" mass="17077">MQSIILLALLAIAATQAAPSTPVVDKVWGEPRGSTTTEAIKCLFLVGPFACAKAKTDADNAAAAARESYPTDTLHNGIGDAFRHCYWNALMTLSVGRTSAKKIADLHEDNNTTGPLAEREMDLKNNEIGRQAGSESKDADEARAKCHDYVNTGYLQLKP</sequence>
<evidence type="ECO:0000313" key="5">
    <source>
        <dbReference type="Proteomes" id="UP000663828"/>
    </source>
</evidence>
<dbReference type="EMBL" id="CAJNOR010009787">
    <property type="protein sequence ID" value="CAF1648176.1"/>
    <property type="molecule type" value="Genomic_DNA"/>
</dbReference>
<feature type="domain" description="DUF6973" evidence="2">
    <location>
        <begin position="42"/>
        <end position="143"/>
    </location>
</feature>
<dbReference type="Proteomes" id="UP000663828">
    <property type="component" value="Unassembled WGS sequence"/>
</dbReference>
<gene>
    <name evidence="3" type="ORF">EDS130_LOCUS32062</name>
    <name evidence="4" type="ORF">XAT740_LOCUS54482</name>
</gene>
<evidence type="ECO:0000313" key="6">
    <source>
        <dbReference type="Proteomes" id="UP000663852"/>
    </source>
</evidence>
<dbReference type="InterPro" id="IPR054246">
    <property type="entry name" value="DUF6973"/>
</dbReference>
<dbReference type="AlphaFoldDB" id="A0A815FNB6"/>
<comment type="caution">
    <text evidence="3">The sequence shown here is derived from an EMBL/GenBank/DDBJ whole genome shotgun (WGS) entry which is preliminary data.</text>
</comment>
<evidence type="ECO:0000313" key="4">
    <source>
        <dbReference type="EMBL" id="CAF1648176.1"/>
    </source>
</evidence>
<name>A0A815FNB6_ADIRI</name>
<dbReference type="Pfam" id="PF22322">
    <property type="entry name" value="DUF6973"/>
    <property type="match status" value="1"/>
</dbReference>
<feature type="signal peptide" evidence="1">
    <location>
        <begin position="1"/>
        <end position="17"/>
    </location>
</feature>